<feature type="domain" description="Thioesterase" evidence="3">
    <location>
        <begin position="78"/>
        <end position="153"/>
    </location>
</feature>
<keyword evidence="2" id="KW-0378">Hydrolase</keyword>
<dbReference type="GO" id="GO:0061522">
    <property type="term" value="F:1,4-dihydroxy-2-naphthoyl-CoA thioesterase activity"/>
    <property type="evidence" value="ECO:0007669"/>
    <property type="project" value="TreeGrafter"/>
</dbReference>
<accession>A0A7T0LMX4</accession>
<dbReference type="InterPro" id="IPR006683">
    <property type="entry name" value="Thioestr_dom"/>
</dbReference>
<gene>
    <name evidence="4" type="ORF">ID810_06645</name>
</gene>
<dbReference type="InterPro" id="IPR003736">
    <property type="entry name" value="PAAI_dom"/>
</dbReference>
<evidence type="ECO:0000313" key="5">
    <source>
        <dbReference type="Proteomes" id="UP000594637"/>
    </source>
</evidence>
<dbReference type="Proteomes" id="UP000594637">
    <property type="component" value="Chromosome"/>
</dbReference>
<dbReference type="InterPro" id="IPR029069">
    <property type="entry name" value="HotDog_dom_sf"/>
</dbReference>
<organism evidence="4 5">
    <name type="scientific">Actinomyces respiraculi</name>
    <dbReference type="NCBI Taxonomy" id="2744574"/>
    <lineage>
        <taxon>Bacteria</taxon>
        <taxon>Bacillati</taxon>
        <taxon>Actinomycetota</taxon>
        <taxon>Actinomycetes</taxon>
        <taxon>Actinomycetales</taxon>
        <taxon>Actinomycetaceae</taxon>
        <taxon>Actinomyces</taxon>
    </lineage>
</organism>
<reference evidence="4 5" key="1">
    <citation type="submission" date="2020-11" db="EMBL/GenBank/DDBJ databases">
        <title>Actinomyces sp. ZJ750.</title>
        <authorList>
            <person name="Zhou J."/>
        </authorList>
    </citation>
    <scope>NUCLEOTIDE SEQUENCE [LARGE SCALE GENOMIC DNA]</scope>
    <source>
        <strain evidence="4 5">ZJ750</strain>
    </source>
</reference>
<dbReference type="PANTHER" id="PTHR43240:SF5">
    <property type="entry name" value="1,4-DIHYDROXY-2-NAPHTHOYL-COA THIOESTERASE 1"/>
    <property type="match status" value="1"/>
</dbReference>
<name>A0A7T0LMX4_9ACTO</name>
<evidence type="ECO:0000256" key="2">
    <source>
        <dbReference type="ARBA" id="ARBA00022801"/>
    </source>
</evidence>
<dbReference type="GO" id="GO:0005829">
    <property type="term" value="C:cytosol"/>
    <property type="evidence" value="ECO:0007669"/>
    <property type="project" value="TreeGrafter"/>
</dbReference>
<evidence type="ECO:0000259" key="3">
    <source>
        <dbReference type="Pfam" id="PF03061"/>
    </source>
</evidence>
<dbReference type="AlphaFoldDB" id="A0A7T0LMX4"/>
<keyword evidence="5" id="KW-1185">Reference proteome</keyword>
<dbReference type="SUPFAM" id="SSF54637">
    <property type="entry name" value="Thioesterase/thiol ester dehydrase-isomerase"/>
    <property type="match status" value="1"/>
</dbReference>
<dbReference type="KEGG" id="arep:ID810_06645"/>
<dbReference type="Pfam" id="PF03061">
    <property type="entry name" value="4HBT"/>
    <property type="match status" value="1"/>
</dbReference>
<evidence type="ECO:0000313" key="4">
    <source>
        <dbReference type="EMBL" id="QPL06602.1"/>
    </source>
</evidence>
<comment type="similarity">
    <text evidence="1">Belongs to the thioesterase PaaI family.</text>
</comment>
<proteinExistence type="inferred from homology"/>
<protein>
    <submittedName>
        <fullName evidence="4">PaaI family thioesterase</fullName>
    </submittedName>
</protein>
<evidence type="ECO:0000256" key="1">
    <source>
        <dbReference type="ARBA" id="ARBA00008324"/>
    </source>
</evidence>
<dbReference type="Gene3D" id="3.10.129.10">
    <property type="entry name" value="Hotdog Thioesterase"/>
    <property type="match status" value="1"/>
</dbReference>
<dbReference type="PANTHER" id="PTHR43240">
    <property type="entry name" value="1,4-DIHYDROXY-2-NAPHTHOYL-COA THIOESTERASE 1"/>
    <property type="match status" value="1"/>
</dbReference>
<dbReference type="CDD" id="cd03443">
    <property type="entry name" value="PaaI_thioesterase"/>
    <property type="match status" value="1"/>
</dbReference>
<sequence length="166" mass="17026">MSPADVEAPVAFPVHGTRPFPATRPAGSAVSAPSALRAGLEAWEQGTLMTTLAMEVVERGPERVVVRMPVLGATQVAGVLHGGASAALVETAASVAARQAAPQGMVPAGAELHVSHLRPVRSGHVTAVAVPVHLGRRTAVHEVTVNDDEGRAVARGTLRCLYIEAG</sequence>
<dbReference type="NCBIfam" id="TIGR00369">
    <property type="entry name" value="unchar_dom_1"/>
    <property type="match status" value="1"/>
</dbReference>
<dbReference type="EMBL" id="CP063989">
    <property type="protein sequence ID" value="QPL06602.1"/>
    <property type="molecule type" value="Genomic_DNA"/>
</dbReference>